<keyword evidence="3" id="KW-1185">Reference proteome</keyword>
<keyword evidence="2" id="KW-0969">Cilium</keyword>
<comment type="caution">
    <text evidence="2">The sequence shown here is derived from an EMBL/GenBank/DDBJ whole genome shotgun (WGS) entry which is preliminary data.</text>
</comment>
<dbReference type="Gene3D" id="2.30.330.10">
    <property type="entry name" value="SpoA-like"/>
    <property type="match status" value="1"/>
</dbReference>
<dbReference type="EMBL" id="JALHAT010000035">
    <property type="protein sequence ID" value="MCJ1962251.1"/>
    <property type="molecule type" value="Genomic_DNA"/>
</dbReference>
<dbReference type="Proteomes" id="UP001162802">
    <property type="component" value="Unassembled WGS sequence"/>
</dbReference>
<gene>
    <name evidence="2" type="ORF">MTR65_16280</name>
</gene>
<dbReference type="InterPro" id="IPR036429">
    <property type="entry name" value="SpoA-like_sf"/>
</dbReference>
<name>A0ABT0AGB8_9SPHN</name>
<protein>
    <submittedName>
        <fullName evidence="2">FliM/FliN family flagellar motor switch protein</fullName>
    </submittedName>
</protein>
<dbReference type="RefSeq" id="WP_243802050.1">
    <property type="nucleotide sequence ID" value="NZ_JALHAT010000035.1"/>
</dbReference>
<proteinExistence type="predicted"/>
<accession>A0ABT0AGB8</accession>
<keyword evidence="2" id="KW-0282">Flagellum</keyword>
<dbReference type="SUPFAM" id="SSF101801">
    <property type="entry name" value="Surface presentation of antigens (SPOA)"/>
    <property type="match status" value="1"/>
</dbReference>
<dbReference type="InterPro" id="IPR001543">
    <property type="entry name" value="FliN-like_C"/>
</dbReference>
<feature type="domain" description="Flagellar motor switch protein FliN-like C-terminal" evidence="1">
    <location>
        <begin position="233"/>
        <end position="293"/>
    </location>
</feature>
<evidence type="ECO:0000313" key="3">
    <source>
        <dbReference type="Proteomes" id="UP001162802"/>
    </source>
</evidence>
<keyword evidence="2" id="KW-0966">Cell projection</keyword>
<organism evidence="2 3">
    <name type="scientific">Novosphingobium mangrovi</name>
    <name type="common">ex Hu et al. 2023</name>
    <dbReference type="NCBI Taxonomy" id="2930094"/>
    <lineage>
        <taxon>Bacteria</taxon>
        <taxon>Pseudomonadati</taxon>
        <taxon>Pseudomonadota</taxon>
        <taxon>Alphaproteobacteria</taxon>
        <taxon>Sphingomonadales</taxon>
        <taxon>Sphingomonadaceae</taxon>
        <taxon>Novosphingobium</taxon>
    </lineage>
</organism>
<evidence type="ECO:0000313" key="2">
    <source>
        <dbReference type="EMBL" id="MCJ1962251.1"/>
    </source>
</evidence>
<sequence>MNATSDRAPVKAKHATELLGKAPSIDELVPALSFLGERLVRILPGELARISGGDPPVVRAGMPMDTTLGGIQSELETLAAHALLGAGPKNLPLLATFEAAPVFRLVDRAFGGNGVVPDPLPDRFPVSAELLLARIEGAIAATLSQLFSHETATLVRPLRRDTSLRQLDPFDMRADLLQLSLDIEEAGAEPWTLSLAFPVTTLGPLLLPQRKPARPRAAPRKAGPTEEPFASLMLELTAVLVDMPMPMRRLSALRPGDVIPVPVSRAVPLMAGGQIIATGTVGELDDMVAVQVGQAF</sequence>
<evidence type="ECO:0000259" key="1">
    <source>
        <dbReference type="Pfam" id="PF01052"/>
    </source>
</evidence>
<reference evidence="2" key="1">
    <citation type="submission" date="2022-03" db="EMBL/GenBank/DDBJ databases">
        <title>Identification of a novel bacterium isolated from mangrove sediments.</title>
        <authorList>
            <person name="Pan X."/>
        </authorList>
    </citation>
    <scope>NUCLEOTIDE SEQUENCE</scope>
    <source>
        <strain evidence="2">B2637</strain>
    </source>
</reference>
<dbReference type="Pfam" id="PF01052">
    <property type="entry name" value="FliMN_C"/>
    <property type="match status" value="1"/>
</dbReference>